<dbReference type="EMBL" id="CAEZYQ010000029">
    <property type="protein sequence ID" value="CAB4764068.1"/>
    <property type="molecule type" value="Genomic_DNA"/>
</dbReference>
<feature type="transmembrane region" description="Helical" evidence="1">
    <location>
        <begin position="24"/>
        <end position="42"/>
    </location>
</feature>
<proteinExistence type="predicted"/>
<dbReference type="Pfam" id="PF03703">
    <property type="entry name" value="bPH_2"/>
    <property type="match status" value="1"/>
</dbReference>
<gene>
    <name evidence="3" type="ORF">UFOPK2761_02871</name>
</gene>
<protein>
    <submittedName>
        <fullName evidence="3">Unannotated protein</fullName>
    </submittedName>
</protein>
<dbReference type="PANTHER" id="PTHR37938:SF1">
    <property type="entry name" value="BLL0215 PROTEIN"/>
    <property type="match status" value="1"/>
</dbReference>
<keyword evidence="1" id="KW-0472">Membrane</keyword>
<dbReference type="PANTHER" id="PTHR37938">
    <property type="entry name" value="BLL0215 PROTEIN"/>
    <property type="match status" value="1"/>
</dbReference>
<evidence type="ECO:0000313" key="3">
    <source>
        <dbReference type="EMBL" id="CAB4764068.1"/>
    </source>
</evidence>
<organism evidence="3">
    <name type="scientific">freshwater metagenome</name>
    <dbReference type="NCBI Taxonomy" id="449393"/>
    <lineage>
        <taxon>unclassified sequences</taxon>
        <taxon>metagenomes</taxon>
        <taxon>ecological metagenomes</taxon>
    </lineage>
</organism>
<dbReference type="InterPro" id="IPR005182">
    <property type="entry name" value="YdbS-like_PH"/>
</dbReference>
<name>A0A6J6UYB9_9ZZZZ</name>
<reference evidence="3" key="1">
    <citation type="submission" date="2020-05" db="EMBL/GenBank/DDBJ databases">
        <authorList>
            <person name="Chiriac C."/>
            <person name="Salcher M."/>
            <person name="Ghai R."/>
            <person name="Kavagutti S V."/>
        </authorList>
    </citation>
    <scope>NUCLEOTIDE SEQUENCE</scope>
</reference>
<feature type="domain" description="YdbS-like PH" evidence="2">
    <location>
        <begin position="77"/>
        <end position="151"/>
    </location>
</feature>
<keyword evidence="1" id="KW-1133">Transmembrane helix</keyword>
<evidence type="ECO:0000256" key="1">
    <source>
        <dbReference type="SAM" id="Phobius"/>
    </source>
</evidence>
<feature type="transmembrane region" description="Helical" evidence="1">
    <location>
        <begin position="54"/>
        <end position="78"/>
    </location>
</feature>
<dbReference type="AlphaFoldDB" id="A0A6J6UYB9"/>
<keyword evidence="1" id="KW-0812">Transmembrane</keyword>
<accession>A0A6J6UYB9</accession>
<sequence>MPISQKLLNDGERVVVSTRTHPKVLIAPVLLLVLLLALGTFVDSRTEDGAGAVVAWVVWALVAVGVLRFSVWPFLDWLTSVYAFTDRRLITRTGVITRRGHDIPLTRISDVAIELHLLDRVLGCGTLVISDASTHGSVALPDIPRVADAQRRLGDLLHEIHSRGDRRDEGL</sequence>
<evidence type="ECO:0000259" key="2">
    <source>
        <dbReference type="Pfam" id="PF03703"/>
    </source>
</evidence>